<dbReference type="Proteomes" id="UP000008914">
    <property type="component" value="Chromosome"/>
</dbReference>
<gene>
    <name evidence="7" type="ordered locus">Intca_1679</name>
</gene>
<evidence type="ECO:0000256" key="5">
    <source>
        <dbReference type="SAM" id="MobiDB-lite"/>
    </source>
</evidence>
<organism evidence="7 8">
    <name type="scientific">Intrasporangium calvum (strain ATCC 23552 / DSM 43043 / JCM 3097 / NBRC 12989 / NCIMB 10167 / NRRL B-3866 / 7 KIP)</name>
    <dbReference type="NCBI Taxonomy" id="710696"/>
    <lineage>
        <taxon>Bacteria</taxon>
        <taxon>Bacillati</taxon>
        <taxon>Actinomycetota</taxon>
        <taxon>Actinomycetes</taxon>
        <taxon>Micrococcales</taxon>
        <taxon>Intrasporangiaceae</taxon>
        <taxon>Intrasporangium</taxon>
    </lineage>
</organism>
<dbReference type="EMBL" id="CP002343">
    <property type="protein sequence ID" value="ADU48192.1"/>
    <property type="molecule type" value="Genomic_DNA"/>
</dbReference>
<evidence type="ECO:0000256" key="1">
    <source>
        <dbReference type="ARBA" id="ARBA00022714"/>
    </source>
</evidence>
<evidence type="ECO:0000256" key="2">
    <source>
        <dbReference type="ARBA" id="ARBA00022723"/>
    </source>
</evidence>
<dbReference type="GO" id="GO:0051537">
    <property type="term" value="F:2 iron, 2 sulfur cluster binding"/>
    <property type="evidence" value="ECO:0007669"/>
    <property type="project" value="UniProtKB-KW"/>
</dbReference>
<keyword evidence="1" id="KW-0001">2Fe-2S</keyword>
<protein>
    <submittedName>
        <fullName evidence="7">Rieske (2Fe-2S) iron-sulfur domain</fullName>
    </submittedName>
</protein>
<feature type="compositionally biased region" description="Low complexity" evidence="5">
    <location>
        <begin position="47"/>
        <end position="60"/>
    </location>
</feature>
<dbReference type="HOGENOM" id="CLU_055690_1_4_11"/>
<keyword evidence="2" id="KW-0479">Metal-binding</keyword>
<dbReference type="Gene3D" id="2.102.10.10">
    <property type="entry name" value="Rieske [2Fe-2S] iron-sulphur domain"/>
    <property type="match status" value="1"/>
</dbReference>
<dbReference type="InterPro" id="IPR006311">
    <property type="entry name" value="TAT_signal"/>
</dbReference>
<dbReference type="Pfam" id="PF00355">
    <property type="entry name" value="Rieske"/>
    <property type="match status" value="1"/>
</dbReference>
<dbReference type="GO" id="GO:0016705">
    <property type="term" value="F:oxidoreductase activity, acting on paired donors, with incorporation or reduction of molecular oxygen"/>
    <property type="evidence" value="ECO:0007669"/>
    <property type="project" value="UniProtKB-ARBA"/>
</dbReference>
<evidence type="ECO:0000256" key="3">
    <source>
        <dbReference type="ARBA" id="ARBA00023004"/>
    </source>
</evidence>
<sequence>MNDPLLPPASPATSPATGPATSQATGPVTARRSVLLGAAAAGTLAACSSPPVPAPSAGSPDGAGGTPLSEIPVGGGKIFAQQKVVVTQPTAGVLKAFSTTCPHQGCAVTSIRDGQIICPCHGSTFDIASGAPSADSQAKQPLAARSITRSGDTFTIT</sequence>
<evidence type="ECO:0000313" key="8">
    <source>
        <dbReference type="Proteomes" id="UP000008914"/>
    </source>
</evidence>
<evidence type="ECO:0000259" key="6">
    <source>
        <dbReference type="PROSITE" id="PS51296"/>
    </source>
</evidence>
<accession>E6S9J6</accession>
<feature type="compositionally biased region" description="Pro residues" evidence="5">
    <location>
        <begin position="1"/>
        <end position="10"/>
    </location>
</feature>
<dbReference type="InterPro" id="IPR017941">
    <property type="entry name" value="Rieske_2Fe-2S"/>
</dbReference>
<dbReference type="InterPro" id="IPR036922">
    <property type="entry name" value="Rieske_2Fe-2S_sf"/>
</dbReference>
<dbReference type="GO" id="GO:0046872">
    <property type="term" value="F:metal ion binding"/>
    <property type="evidence" value="ECO:0007669"/>
    <property type="project" value="UniProtKB-KW"/>
</dbReference>
<dbReference type="eggNOG" id="COG2146">
    <property type="taxonomic scope" value="Bacteria"/>
</dbReference>
<dbReference type="OrthoDB" id="25106at2"/>
<dbReference type="STRING" id="710696.Intca_1679"/>
<dbReference type="PROSITE" id="PS51296">
    <property type="entry name" value="RIESKE"/>
    <property type="match status" value="1"/>
</dbReference>
<feature type="domain" description="Rieske" evidence="6">
    <location>
        <begin position="63"/>
        <end position="156"/>
    </location>
</feature>
<dbReference type="AlphaFoldDB" id="E6S9J6"/>
<dbReference type="GO" id="GO:0004497">
    <property type="term" value="F:monooxygenase activity"/>
    <property type="evidence" value="ECO:0007669"/>
    <property type="project" value="UniProtKB-ARBA"/>
</dbReference>
<keyword evidence="8" id="KW-1185">Reference proteome</keyword>
<dbReference type="SUPFAM" id="SSF50022">
    <property type="entry name" value="ISP domain"/>
    <property type="match status" value="1"/>
</dbReference>
<name>E6S9J6_INTC7</name>
<reference evidence="7 8" key="1">
    <citation type="journal article" date="2010" name="Stand. Genomic Sci.">
        <title>Complete genome sequence of Intrasporangium calvum type strain (7 KIP).</title>
        <authorList>
            <person name="Del Rio T.G."/>
            <person name="Chertkov O."/>
            <person name="Yasawong M."/>
            <person name="Lucas S."/>
            <person name="Deshpande S."/>
            <person name="Cheng J.F."/>
            <person name="Detter C."/>
            <person name="Tapia R."/>
            <person name="Han C."/>
            <person name="Goodwin L."/>
            <person name="Pitluck S."/>
            <person name="Liolios K."/>
            <person name="Ivanova N."/>
            <person name="Mavromatis K."/>
            <person name="Pati A."/>
            <person name="Chen A."/>
            <person name="Palaniappan K."/>
            <person name="Land M."/>
            <person name="Hauser L."/>
            <person name="Chang Y.J."/>
            <person name="Jeffries C.D."/>
            <person name="Rohde M."/>
            <person name="Pukall R."/>
            <person name="Sikorski J."/>
            <person name="Goker M."/>
            <person name="Woyke T."/>
            <person name="Bristow J."/>
            <person name="Eisen J.A."/>
            <person name="Markowitz V."/>
            <person name="Hugenholtz P."/>
            <person name="Kyrpides N.C."/>
            <person name="Klenk H.P."/>
            <person name="Lapidus A."/>
        </authorList>
    </citation>
    <scope>NUCLEOTIDE SEQUENCE [LARGE SCALE GENOMIC DNA]</scope>
    <source>
        <strain evidence="8">ATCC 23552 / DSM 43043 / JCM 3097 / NBRC 12989 / 7 KIP</strain>
    </source>
</reference>
<dbReference type="PROSITE" id="PS51318">
    <property type="entry name" value="TAT"/>
    <property type="match status" value="1"/>
</dbReference>
<dbReference type="KEGG" id="ica:Intca_1679"/>
<keyword evidence="4" id="KW-0411">Iron-sulfur</keyword>
<keyword evidence="3" id="KW-0408">Iron</keyword>
<feature type="compositionally biased region" description="Low complexity" evidence="5">
    <location>
        <begin position="11"/>
        <end position="27"/>
    </location>
</feature>
<feature type="region of interest" description="Disordered" evidence="5">
    <location>
        <begin position="47"/>
        <end position="72"/>
    </location>
</feature>
<feature type="region of interest" description="Disordered" evidence="5">
    <location>
        <begin position="1"/>
        <end position="29"/>
    </location>
</feature>
<dbReference type="CDD" id="cd03467">
    <property type="entry name" value="Rieske"/>
    <property type="match status" value="1"/>
</dbReference>
<evidence type="ECO:0000313" key="7">
    <source>
        <dbReference type="EMBL" id="ADU48192.1"/>
    </source>
</evidence>
<evidence type="ECO:0000256" key="4">
    <source>
        <dbReference type="ARBA" id="ARBA00023014"/>
    </source>
</evidence>
<proteinExistence type="predicted"/>